<keyword evidence="3" id="KW-0677">Repeat</keyword>
<dbReference type="InterPro" id="IPR013087">
    <property type="entry name" value="Znf_C2H2_type"/>
</dbReference>
<comment type="subcellular location">
    <subcellularLocation>
        <location evidence="1">Nucleus</location>
    </subcellularLocation>
</comment>
<reference evidence="12" key="1">
    <citation type="submission" date="2017-01" db="EMBL/GenBank/DDBJ databases">
        <title>A deep insight into the sialotranscriptome of adult male and female Cluex tarsalis mosquitoes.</title>
        <authorList>
            <person name="Ribeiro J.M."/>
            <person name="Moreira F."/>
            <person name="Bernard K.A."/>
            <person name="Calvo E."/>
        </authorList>
    </citation>
    <scope>NUCLEOTIDE SEQUENCE</scope>
    <source>
        <strain evidence="12">Kern County</strain>
        <tissue evidence="12">Salivary glands</tissue>
    </source>
</reference>
<evidence type="ECO:0000256" key="5">
    <source>
        <dbReference type="ARBA" id="ARBA00022833"/>
    </source>
</evidence>
<evidence type="ECO:0000256" key="7">
    <source>
        <dbReference type="ARBA" id="ARBA00023125"/>
    </source>
</evidence>
<dbReference type="GO" id="GO:0005634">
    <property type="term" value="C:nucleus"/>
    <property type="evidence" value="ECO:0007669"/>
    <property type="project" value="UniProtKB-SubCell"/>
</dbReference>
<keyword evidence="9" id="KW-0539">Nucleus</keyword>
<dbReference type="GO" id="GO:0000981">
    <property type="term" value="F:DNA-binding transcription factor activity, RNA polymerase II-specific"/>
    <property type="evidence" value="ECO:0007669"/>
    <property type="project" value="TreeGrafter"/>
</dbReference>
<proteinExistence type="predicted"/>
<dbReference type="PROSITE" id="PS50157">
    <property type="entry name" value="ZINC_FINGER_C2H2_2"/>
    <property type="match status" value="6"/>
</dbReference>
<evidence type="ECO:0000256" key="2">
    <source>
        <dbReference type="ARBA" id="ARBA00022723"/>
    </source>
</evidence>
<keyword evidence="5" id="KW-0862">Zinc</keyword>
<dbReference type="AlphaFoldDB" id="A0A1Q3EXH2"/>
<keyword evidence="4 10" id="KW-0863">Zinc-finger</keyword>
<dbReference type="InterPro" id="IPR036236">
    <property type="entry name" value="Znf_C2H2_sf"/>
</dbReference>
<keyword evidence="8" id="KW-0804">Transcription</keyword>
<keyword evidence="6" id="KW-0805">Transcription regulation</keyword>
<dbReference type="SMART" id="SM00355">
    <property type="entry name" value="ZnF_C2H2"/>
    <property type="match status" value="11"/>
</dbReference>
<dbReference type="EMBL" id="GFDL01015147">
    <property type="protein sequence ID" value="JAV19898.1"/>
    <property type="molecule type" value="Transcribed_RNA"/>
</dbReference>
<feature type="domain" description="C2H2-type" evidence="11">
    <location>
        <begin position="195"/>
        <end position="217"/>
    </location>
</feature>
<accession>A0A1Q3EXH2</accession>
<protein>
    <submittedName>
        <fullName evidence="12">Putative c2h2-type zn-finger protein</fullName>
    </submittedName>
</protein>
<dbReference type="GO" id="GO:0008270">
    <property type="term" value="F:zinc ion binding"/>
    <property type="evidence" value="ECO:0007669"/>
    <property type="project" value="UniProtKB-KW"/>
</dbReference>
<keyword evidence="2" id="KW-0479">Metal-binding</keyword>
<evidence type="ECO:0000313" key="12">
    <source>
        <dbReference type="EMBL" id="JAV19898.1"/>
    </source>
</evidence>
<feature type="domain" description="C2H2-type" evidence="11">
    <location>
        <begin position="222"/>
        <end position="249"/>
    </location>
</feature>
<evidence type="ECO:0000256" key="9">
    <source>
        <dbReference type="ARBA" id="ARBA00023242"/>
    </source>
</evidence>
<evidence type="ECO:0000256" key="4">
    <source>
        <dbReference type="ARBA" id="ARBA00022771"/>
    </source>
</evidence>
<evidence type="ECO:0000256" key="10">
    <source>
        <dbReference type="PROSITE-ProRule" id="PRU00042"/>
    </source>
</evidence>
<keyword evidence="7" id="KW-0238">DNA-binding</keyword>
<dbReference type="PANTHER" id="PTHR24384">
    <property type="entry name" value="FINGER PUTATIVE TRANSCRIPTION FACTOR FAMILY-RELATED"/>
    <property type="match status" value="1"/>
</dbReference>
<dbReference type="PROSITE" id="PS00028">
    <property type="entry name" value="ZINC_FINGER_C2H2_1"/>
    <property type="match status" value="4"/>
</dbReference>
<evidence type="ECO:0000256" key="8">
    <source>
        <dbReference type="ARBA" id="ARBA00023163"/>
    </source>
</evidence>
<feature type="domain" description="C2H2-type" evidence="11">
    <location>
        <begin position="163"/>
        <end position="190"/>
    </location>
</feature>
<name>A0A1Q3EXH2_CULTA</name>
<dbReference type="PANTHER" id="PTHR24384:SF189">
    <property type="entry name" value="C2H2-TYPE DOMAIN-CONTAINING PROTEIN-RELATED"/>
    <property type="match status" value="1"/>
</dbReference>
<sequence length="346" mass="41086">MPQQMNEDQLESETEPIKCWICPAKQFGSEQDYERHTQNIHNGFRFHCDECPGEVLFKHISDARNHVDDKHDINVRPCPQPQCGEQFNEFNLARHLREYHQEVHRFRCDLCEEDVQFDDRESYENHIYDDHEGFRVKCHICHRMLKTKLKSHIEYIHSSGAQATCKICNKKYSSKYKLMRHMKSHTDPRDPGLSFRCERCDETFESLSKLSYHKAKHQTKVFQCDKCSKMFYRLKMLIQHQKVHDDQQLVCQTCLKSFTNAAALRRHAESHVDESRWKIEEKVLKCNVCEKTFQNQEQLNEHVISYEGKGKLLCHVCNRSFRTKKALSSHMKTEGIHDHEAKVTTE</sequence>
<evidence type="ECO:0000256" key="3">
    <source>
        <dbReference type="ARBA" id="ARBA00022737"/>
    </source>
</evidence>
<feature type="domain" description="C2H2-type" evidence="11">
    <location>
        <begin position="312"/>
        <end position="342"/>
    </location>
</feature>
<organism evidence="12">
    <name type="scientific">Culex tarsalis</name>
    <name type="common">Encephalitis mosquito</name>
    <dbReference type="NCBI Taxonomy" id="7177"/>
    <lineage>
        <taxon>Eukaryota</taxon>
        <taxon>Metazoa</taxon>
        <taxon>Ecdysozoa</taxon>
        <taxon>Arthropoda</taxon>
        <taxon>Hexapoda</taxon>
        <taxon>Insecta</taxon>
        <taxon>Pterygota</taxon>
        <taxon>Neoptera</taxon>
        <taxon>Endopterygota</taxon>
        <taxon>Diptera</taxon>
        <taxon>Nematocera</taxon>
        <taxon>Culicoidea</taxon>
        <taxon>Culicidae</taxon>
        <taxon>Culicinae</taxon>
        <taxon>Culicini</taxon>
        <taxon>Culex</taxon>
        <taxon>Culex</taxon>
    </lineage>
</organism>
<feature type="domain" description="C2H2-type" evidence="11">
    <location>
        <begin position="249"/>
        <end position="276"/>
    </location>
</feature>
<dbReference type="Pfam" id="PF00096">
    <property type="entry name" value="zf-C2H2"/>
    <property type="match status" value="5"/>
</dbReference>
<dbReference type="GO" id="GO:0000978">
    <property type="term" value="F:RNA polymerase II cis-regulatory region sequence-specific DNA binding"/>
    <property type="evidence" value="ECO:0007669"/>
    <property type="project" value="TreeGrafter"/>
</dbReference>
<evidence type="ECO:0000256" key="1">
    <source>
        <dbReference type="ARBA" id="ARBA00004123"/>
    </source>
</evidence>
<dbReference type="SUPFAM" id="SSF57667">
    <property type="entry name" value="beta-beta-alpha zinc fingers"/>
    <property type="match status" value="3"/>
</dbReference>
<dbReference type="Gene3D" id="3.30.160.60">
    <property type="entry name" value="Classic Zinc Finger"/>
    <property type="match status" value="4"/>
</dbReference>
<evidence type="ECO:0000259" key="11">
    <source>
        <dbReference type="PROSITE" id="PS50157"/>
    </source>
</evidence>
<feature type="domain" description="C2H2-type" evidence="11">
    <location>
        <begin position="284"/>
        <end position="311"/>
    </location>
</feature>
<dbReference type="InterPro" id="IPR050752">
    <property type="entry name" value="C2H2-ZF_domain"/>
</dbReference>
<evidence type="ECO:0000256" key="6">
    <source>
        <dbReference type="ARBA" id="ARBA00023015"/>
    </source>
</evidence>